<dbReference type="AlphaFoldDB" id="A0A964RL64"/>
<dbReference type="RefSeq" id="WP_160358733.1">
    <property type="nucleotide sequence ID" value="NZ_WSRQ01000010.1"/>
</dbReference>
<protein>
    <submittedName>
        <fullName evidence="1">Uncharacterized protein</fullName>
    </submittedName>
</protein>
<organism evidence="1 2">
    <name type="scientific">Clostridium chromiireducens</name>
    <dbReference type="NCBI Taxonomy" id="225345"/>
    <lineage>
        <taxon>Bacteria</taxon>
        <taxon>Bacillati</taxon>
        <taxon>Bacillota</taxon>
        <taxon>Clostridia</taxon>
        <taxon>Eubacteriales</taxon>
        <taxon>Clostridiaceae</taxon>
        <taxon>Clostridium</taxon>
    </lineage>
</organism>
<comment type="caution">
    <text evidence="1">The sequence shown here is derived from an EMBL/GenBank/DDBJ whole genome shotgun (WGS) entry which is preliminary data.</text>
</comment>
<reference evidence="1" key="1">
    <citation type="submission" date="2019-12" db="EMBL/GenBank/DDBJ databases">
        <title>Microbes associate with the intestines of laboratory mice.</title>
        <authorList>
            <person name="Navarre W."/>
            <person name="Wong E."/>
        </authorList>
    </citation>
    <scope>NUCLEOTIDE SEQUENCE</scope>
    <source>
        <strain evidence="1">NM79_F5</strain>
    </source>
</reference>
<dbReference type="EMBL" id="WSRQ01000010">
    <property type="protein sequence ID" value="MVX63633.1"/>
    <property type="molecule type" value="Genomic_DNA"/>
</dbReference>
<accession>A0A964RL64</accession>
<gene>
    <name evidence="1" type="ORF">GKZ28_07985</name>
</gene>
<sequence length="76" mass="8580">MLIIISKNVIVSEKDIAILSEKQAVISNVTTAFGTDDTYRAVEKLMNKVNDTETYGQAKLIPKRIKLQKISMRQLI</sequence>
<evidence type="ECO:0000313" key="1">
    <source>
        <dbReference type="EMBL" id="MVX63633.1"/>
    </source>
</evidence>
<evidence type="ECO:0000313" key="2">
    <source>
        <dbReference type="Proteomes" id="UP000656077"/>
    </source>
</evidence>
<name>A0A964RL64_9CLOT</name>
<proteinExistence type="predicted"/>
<dbReference type="Proteomes" id="UP000656077">
    <property type="component" value="Unassembled WGS sequence"/>
</dbReference>